<dbReference type="Gene3D" id="3.20.20.70">
    <property type="entry name" value="Aldolase class I"/>
    <property type="match status" value="1"/>
</dbReference>
<name>A0A2P7MWW3_9CYAN</name>
<evidence type="ECO:0000256" key="1">
    <source>
        <dbReference type="ARBA" id="ARBA00022485"/>
    </source>
</evidence>
<accession>A0A2P7MWW3</accession>
<dbReference type="SFLD" id="SFLDS00029">
    <property type="entry name" value="Radical_SAM"/>
    <property type="match status" value="1"/>
</dbReference>
<dbReference type="InterPro" id="IPR007197">
    <property type="entry name" value="rSAM"/>
</dbReference>
<keyword evidence="6 8" id="KW-0411">Iron-sulfur</keyword>
<reference evidence="11 12" key="1">
    <citation type="journal article" date="2018" name="Environ. Microbiol.">
        <title>Ecological and genomic features of two widespread freshwater picocyanobacteria.</title>
        <authorList>
            <person name="Cabello-Yeves P.J."/>
            <person name="Picazo A."/>
            <person name="Camacho A."/>
            <person name="Callieri C."/>
            <person name="Rosselli R."/>
            <person name="Roda-Garcia J.J."/>
            <person name="Coutinho F.H."/>
            <person name="Rodriguez-Valera F."/>
        </authorList>
    </citation>
    <scope>NUCLEOTIDE SEQUENCE [LARGE SCALE GENOMIC DNA]</scope>
    <source>
        <strain evidence="11 12">Tous</strain>
    </source>
</reference>
<feature type="compositionally biased region" description="Polar residues" evidence="9">
    <location>
        <begin position="18"/>
        <end position="35"/>
    </location>
</feature>
<dbReference type="GO" id="GO:0051539">
    <property type="term" value="F:4 iron, 4 sulfur cluster binding"/>
    <property type="evidence" value="ECO:0007669"/>
    <property type="project" value="UniProtKB-UniRule"/>
</dbReference>
<comment type="caution">
    <text evidence="8">Lacks conserved residue(s) required for the propagation of feature annotation.</text>
</comment>
<proteinExistence type="inferred from homology"/>
<organism evidence="11 12">
    <name type="scientific">Cyanobium usitatum str. Tous</name>
    <dbReference type="NCBI Taxonomy" id="2116684"/>
    <lineage>
        <taxon>Bacteria</taxon>
        <taxon>Bacillati</taxon>
        <taxon>Cyanobacteriota</taxon>
        <taxon>Cyanophyceae</taxon>
        <taxon>Synechococcales</taxon>
        <taxon>Prochlorococcaceae</taxon>
        <taxon>Cyanobium</taxon>
    </lineage>
</organism>
<dbReference type="GO" id="GO:0008616">
    <property type="term" value="P:tRNA queuosine(34) biosynthetic process"/>
    <property type="evidence" value="ECO:0007669"/>
    <property type="project" value="UniProtKB-UniRule"/>
</dbReference>
<dbReference type="GO" id="GO:0016840">
    <property type="term" value="F:carbon-nitrogen lyase activity"/>
    <property type="evidence" value="ECO:0007669"/>
    <property type="project" value="UniProtKB-UniRule"/>
</dbReference>
<keyword evidence="3 8" id="KW-0479">Metal-binding</keyword>
<comment type="caution">
    <text evidence="11">The sequence shown here is derived from an EMBL/GenBank/DDBJ whole genome shotgun (WGS) entry which is preliminary data.</text>
</comment>
<dbReference type="GO" id="GO:1904047">
    <property type="term" value="F:S-adenosyl-L-methionine binding"/>
    <property type="evidence" value="ECO:0007669"/>
    <property type="project" value="UniProtKB-UniRule"/>
</dbReference>
<dbReference type="GO" id="GO:0000287">
    <property type="term" value="F:magnesium ion binding"/>
    <property type="evidence" value="ECO:0007669"/>
    <property type="project" value="UniProtKB-UniRule"/>
</dbReference>
<evidence type="ECO:0000256" key="3">
    <source>
        <dbReference type="ARBA" id="ARBA00022723"/>
    </source>
</evidence>
<comment type="function">
    <text evidence="8">Catalyzes the complex heterocyclic radical-mediated conversion of 6-carboxy-5,6,7,8-tetrahydropterin (CPH4) to 7-carboxy-7-deazaguanine (CDG), a step common to the biosynthetic pathways of all 7-deazapurine-containing compounds.</text>
</comment>
<feature type="binding site" evidence="8">
    <location>
        <position position="89"/>
    </location>
    <ligand>
        <name>[4Fe-4S] cluster</name>
        <dbReference type="ChEBI" id="CHEBI:49883"/>
        <note>4Fe-4S-S-AdoMet</note>
    </ligand>
</feature>
<comment type="cofactor">
    <cofactor evidence="8">
        <name>S-adenosyl-L-methionine</name>
        <dbReference type="ChEBI" id="CHEBI:59789"/>
    </cofactor>
    <text evidence="8">Binds 1 S-adenosyl-L-methionine per subunit.</text>
</comment>
<comment type="pathway">
    <text evidence="8">Purine metabolism; 7-cyano-7-deazaguanine biosynthesis.</text>
</comment>
<dbReference type="EC" id="4.3.99.3" evidence="8"/>
<dbReference type="InterPro" id="IPR058240">
    <property type="entry name" value="rSAM_sf"/>
</dbReference>
<sequence>MQADANKTPLARACLHASTPNQTERQALDQSGNSIPLSPVSQPLAADSLPATALPVVETFHSLQGEGLQAGRSAFFIRLGGCAVACPWCDTKHSWPADLHPQRPLAELAGEAEAAAEAGAAFVVITGGEPLHHNLGLLCQALEPSGLPLHLETSGVDQLSGRFAWITLSPKRHRPPSTELLAACQELKVVVHEAADLAFAAAMAVQAREARGGSPGPELLLQPGWDSPAGQALAIDYVRRNPQWRLSLQSHKLLGLR</sequence>
<keyword evidence="4 8" id="KW-0460">Magnesium</keyword>
<dbReference type="HAMAP" id="MF_00917">
    <property type="entry name" value="QueE"/>
    <property type="match status" value="1"/>
</dbReference>
<feature type="binding site" evidence="8">
    <location>
        <begin position="169"/>
        <end position="171"/>
    </location>
    <ligand>
        <name>S-adenosyl-L-methionine</name>
        <dbReference type="ChEBI" id="CHEBI:59789"/>
    </ligand>
</feature>
<keyword evidence="1 8" id="KW-0004">4Fe-4S</keyword>
<feature type="binding site" evidence="8">
    <location>
        <position position="86"/>
    </location>
    <ligand>
        <name>[4Fe-4S] cluster</name>
        <dbReference type="ChEBI" id="CHEBI:49883"/>
        <note>4Fe-4S-S-AdoMet</note>
    </ligand>
</feature>
<dbReference type="EMBL" id="PXXO01000006">
    <property type="protein sequence ID" value="PSJ05712.1"/>
    <property type="molecule type" value="Genomic_DNA"/>
</dbReference>
<dbReference type="UniPathway" id="UPA00391"/>
<dbReference type="SUPFAM" id="SSF102114">
    <property type="entry name" value="Radical SAM enzymes"/>
    <property type="match status" value="1"/>
</dbReference>
<evidence type="ECO:0000256" key="7">
    <source>
        <dbReference type="ARBA" id="ARBA00023239"/>
    </source>
</evidence>
<feature type="binding site" evidence="8">
    <location>
        <position position="126"/>
    </location>
    <ligand>
        <name>substrate</name>
    </ligand>
</feature>
<dbReference type="InterPro" id="IPR013785">
    <property type="entry name" value="Aldolase_TIM"/>
</dbReference>
<dbReference type="PANTHER" id="PTHR42836:SF1">
    <property type="entry name" value="7-CARBOXY-7-DEAZAGUANINE SYNTHASE"/>
    <property type="match status" value="1"/>
</dbReference>
<keyword evidence="7 8" id="KW-0456">Lyase</keyword>
<feature type="domain" description="Radical SAM core" evidence="10">
    <location>
        <begin position="69"/>
        <end position="257"/>
    </location>
</feature>
<comment type="catalytic activity">
    <reaction evidence="8">
        <text>6-carboxy-5,6,7,8-tetrahydropterin + H(+) = 7-carboxy-7-carbaguanine + NH4(+)</text>
        <dbReference type="Rhea" id="RHEA:27974"/>
        <dbReference type="ChEBI" id="CHEBI:15378"/>
        <dbReference type="ChEBI" id="CHEBI:28938"/>
        <dbReference type="ChEBI" id="CHEBI:61032"/>
        <dbReference type="ChEBI" id="CHEBI:61036"/>
        <dbReference type="EC" id="4.3.99.3"/>
    </reaction>
</comment>
<keyword evidence="2 8" id="KW-0949">S-adenosyl-L-methionine</keyword>
<evidence type="ECO:0000313" key="11">
    <source>
        <dbReference type="EMBL" id="PSJ05712.1"/>
    </source>
</evidence>
<evidence type="ECO:0000256" key="8">
    <source>
        <dbReference type="HAMAP-Rule" id="MF_00917"/>
    </source>
</evidence>
<dbReference type="Pfam" id="PF04055">
    <property type="entry name" value="Radical_SAM"/>
    <property type="match status" value="1"/>
</dbReference>
<keyword evidence="8" id="KW-0671">Queuosine biosynthesis</keyword>
<evidence type="ECO:0000256" key="2">
    <source>
        <dbReference type="ARBA" id="ARBA00022691"/>
    </source>
</evidence>
<evidence type="ECO:0000256" key="4">
    <source>
        <dbReference type="ARBA" id="ARBA00022842"/>
    </source>
</evidence>
<feature type="binding site" evidence="8">
    <location>
        <position position="82"/>
    </location>
    <ligand>
        <name>[4Fe-4S] cluster</name>
        <dbReference type="ChEBI" id="CHEBI:49883"/>
        <note>4Fe-4S-S-AdoMet</note>
    </ligand>
</feature>
<comment type="cofactor">
    <cofactor evidence="8">
        <name>[4Fe-4S] cluster</name>
        <dbReference type="ChEBI" id="CHEBI:49883"/>
    </cofactor>
    <text evidence="8">Binds 1 [4Fe-4S] cluster. The cluster is coordinated with 3 cysteines and an exchangeable S-adenosyl-L-methionine.</text>
</comment>
<comment type="cofactor">
    <cofactor evidence="8">
        <name>Mg(2+)</name>
        <dbReference type="ChEBI" id="CHEBI:18420"/>
    </cofactor>
</comment>
<comment type="subunit">
    <text evidence="8">Homodimer.</text>
</comment>
<dbReference type="PROSITE" id="PS51918">
    <property type="entry name" value="RADICAL_SAM"/>
    <property type="match status" value="1"/>
</dbReference>
<feature type="binding site" evidence="8">
    <location>
        <position position="78"/>
    </location>
    <ligand>
        <name>substrate</name>
    </ligand>
</feature>
<protein>
    <recommendedName>
        <fullName evidence="8">7-carboxy-7-deazaguanine synthase</fullName>
        <shortName evidence="8">CDG synthase</shortName>
        <ecNumber evidence="8">4.3.99.3</ecNumber>
    </recommendedName>
    <alternativeName>
        <fullName evidence="8">Queuosine biosynthesis protein QueE</fullName>
    </alternativeName>
</protein>
<evidence type="ECO:0000256" key="6">
    <source>
        <dbReference type="ARBA" id="ARBA00023014"/>
    </source>
</evidence>
<evidence type="ECO:0000256" key="5">
    <source>
        <dbReference type="ARBA" id="ARBA00023004"/>
    </source>
</evidence>
<dbReference type="Proteomes" id="UP000243002">
    <property type="component" value="Unassembled WGS sequence"/>
</dbReference>
<dbReference type="InterPro" id="IPR024924">
    <property type="entry name" value="7-CO-7-deazaguanine_synth-like"/>
</dbReference>
<feature type="binding site" evidence="8">
    <location>
        <begin position="88"/>
        <end position="90"/>
    </location>
    <ligand>
        <name>S-adenosyl-L-methionine</name>
        <dbReference type="ChEBI" id="CHEBI:59789"/>
    </ligand>
</feature>
<dbReference type="OrthoDB" id="9792276at2"/>
<gene>
    <name evidence="8" type="primary">queE</name>
    <name evidence="11" type="ORF">C7K55_06660</name>
</gene>
<keyword evidence="5 8" id="KW-0408">Iron</keyword>
<evidence type="ECO:0000259" key="10">
    <source>
        <dbReference type="PROSITE" id="PS51918"/>
    </source>
</evidence>
<feature type="binding site" evidence="8">
    <location>
        <position position="128"/>
    </location>
    <ligand>
        <name>S-adenosyl-L-methionine</name>
        <dbReference type="ChEBI" id="CHEBI:59789"/>
    </ligand>
</feature>
<comment type="similarity">
    <text evidence="8">Belongs to the radical SAM superfamily. 7-carboxy-7-deazaguanine synthase family.</text>
</comment>
<feature type="region of interest" description="Disordered" evidence="9">
    <location>
        <begin position="1"/>
        <end position="35"/>
    </location>
</feature>
<keyword evidence="12" id="KW-1185">Reference proteome</keyword>
<feature type="binding site" evidence="8">
    <location>
        <position position="91"/>
    </location>
    <ligand>
        <name>Mg(2+)</name>
        <dbReference type="ChEBI" id="CHEBI:18420"/>
    </ligand>
</feature>
<dbReference type="AlphaFoldDB" id="A0A2P7MWW3"/>
<evidence type="ECO:0000256" key="9">
    <source>
        <dbReference type="SAM" id="MobiDB-lite"/>
    </source>
</evidence>
<dbReference type="PANTHER" id="PTHR42836">
    <property type="entry name" value="7-CARBOXY-7-DEAZAGUANINE SYNTHASE"/>
    <property type="match status" value="1"/>
</dbReference>
<evidence type="ECO:0000313" key="12">
    <source>
        <dbReference type="Proteomes" id="UP000243002"/>
    </source>
</evidence>
<feature type="binding site" evidence="8">
    <location>
        <begin position="63"/>
        <end position="65"/>
    </location>
    <ligand>
        <name>substrate</name>
    </ligand>
</feature>